<evidence type="ECO:0000313" key="6">
    <source>
        <dbReference type="EMBL" id="MUI57429.1"/>
    </source>
</evidence>
<dbReference type="InterPro" id="IPR005471">
    <property type="entry name" value="Tscrpt_reg_IclR_N"/>
</dbReference>
<dbReference type="InterPro" id="IPR050707">
    <property type="entry name" value="HTH_MetabolicPath_Reg"/>
</dbReference>
<organism evidence="6">
    <name type="scientific">Pseudomonas aeruginosa</name>
    <dbReference type="NCBI Taxonomy" id="287"/>
    <lineage>
        <taxon>Bacteria</taxon>
        <taxon>Pseudomonadati</taxon>
        <taxon>Pseudomonadota</taxon>
        <taxon>Gammaproteobacteria</taxon>
        <taxon>Pseudomonadales</taxon>
        <taxon>Pseudomonadaceae</taxon>
        <taxon>Pseudomonas</taxon>
    </lineage>
</organism>
<evidence type="ECO:0000256" key="2">
    <source>
        <dbReference type="ARBA" id="ARBA00023125"/>
    </source>
</evidence>
<dbReference type="Gene3D" id="3.30.450.40">
    <property type="match status" value="1"/>
</dbReference>
<dbReference type="PROSITE" id="PS51078">
    <property type="entry name" value="ICLR_ED"/>
    <property type="match status" value="1"/>
</dbReference>
<dbReference type="GO" id="GO:0045892">
    <property type="term" value="P:negative regulation of DNA-templated transcription"/>
    <property type="evidence" value="ECO:0007669"/>
    <property type="project" value="TreeGrafter"/>
</dbReference>
<dbReference type="GO" id="GO:0003700">
    <property type="term" value="F:DNA-binding transcription factor activity"/>
    <property type="evidence" value="ECO:0007669"/>
    <property type="project" value="TreeGrafter"/>
</dbReference>
<feature type="domain" description="HTH iclR-type" evidence="4">
    <location>
        <begin position="44"/>
        <end position="106"/>
    </location>
</feature>
<keyword evidence="2" id="KW-0238">DNA-binding</keyword>
<keyword evidence="1" id="KW-0805">Transcription regulation</keyword>
<gene>
    <name evidence="6" type="ORF">GNQ20_06435</name>
</gene>
<name>A0A6A9JX01_PSEAI</name>
<dbReference type="Pfam" id="PF01614">
    <property type="entry name" value="IclR_C"/>
    <property type="match status" value="1"/>
</dbReference>
<dbReference type="PANTHER" id="PTHR30136">
    <property type="entry name" value="HELIX-TURN-HELIX TRANSCRIPTIONAL REGULATOR, ICLR FAMILY"/>
    <property type="match status" value="1"/>
</dbReference>
<proteinExistence type="predicted"/>
<dbReference type="RefSeq" id="WP_033973216.1">
    <property type="nucleotide sequence ID" value="NZ_BSBA01000014.1"/>
</dbReference>
<dbReference type="Gene3D" id="1.10.10.10">
    <property type="entry name" value="Winged helix-like DNA-binding domain superfamily/Winged helix DNA-binding domain"/>
    <property type="match status" value="1"/>
</dbReference>
<dbReference type="EMBL" id="WOAJ01000002">
    <property type="protein sequence ID" value="MUI57429.1"/>
    <property type="molecule type" value="Genomic_DNA"/>
</dbReference>
<dbReference type="SMART" id="SM00346">
    <property type="entry name" value="HTH_ICLR"/>
    <property type="match status" value="1"/>
</dbReference>
<dbReference type="InterPro" id="IPR036388">
    <property type="entry name" value="WH-like_DNA-bd_sf"/>
</dbReference>
<feature type="domain" description="IclR-ED" evidence="5">
    <location>
        <begin position="107"/>
        <end position="288"/>
    </location>
</feature>
<accession>A0A6A9JX01</accession>
<dbReference type="Pfam" id="PF09339">
    <property type="entry name" value="HTH_IclR"/>
    <property type="match status" value="1"/>
</dbReference>
<comment type="caution">
    <text evidence="6">The sequence shown here is derived from an EMBL/GenBank/DDBJ whole genome shotgun (WGS) entry which is preliminary data.</text>
</comment>
<sequence>MRGNDERRSPAEGASTEAEVSAFEAVLIDPMQENDEELKDRQFVTALARGLELLRCFTPRESLLGNQELAKKTGLPKPTVSRLTHTLTRLGYLRHLPHSGKYQLEVGVMSFGYAMLSNLSIRALARPLMEEMAGYAKAAVAMAARDRLSMVYLDVVHGEANLTMRRQVGSHLSLHRSAIGRACLAAMPEDEREFILGHIRKRHPEDWPEVRKGLERAFRDYADYGFCLSLGEWQRDVNAVGVALHHESHGLLAFNCGGPSFHLKREKLEDDIGPRLLHMVHNIEAATR</sequence>
<dbReference type="InterPro" id="IPR014757">
    <property type="entry name" value="Tscrpt_reg_IclR_C"/>
</dbReference>
<evidence type="ECO:0000259" key="4">
    <source>
        <dbReference type="PROSITE" id="PS51077"/>
    </source>
</evidence>
<dbReference type="PROSITE" id="PS51077">
    <property type="entry name" value="HTH_ICLR"/>
    <property type="match status" value="1"/>
</dbReference>
<evidence type="ECO:0000259" key="5">
    <source>
        <dbReference type="PROSITE" id="PS51078"/>
    </source>
</evidence>
<dbReference type="GO" id="GO:0003677">
    <property type="term" value="F:DNA binding"/>
    <property type="evidence" value="ECO:0007669"/>
    <property type="project" value="UniProtKB-KW"/>
</dbReference>
<reference evidence="6" key="1">
    <citation type="submission" date="2019-11" db="EMBL/GenBank/DDBJ databases">
        <title>Genomes of ocular Pseudomonas aeruginosa isolates.</title>
        <authorList>
            <person name="Khan M."/>
            <person name="Rice S.A."/>
            <person name="Willcox M.D.P."/>
            <person name="Stapleton F."/>
        </authorList>
    </citation>
    <scope>NUCLEOTIDE SEQUENCE</scope>
    <source>
        <strain evidence="6">PA206</strain>
    </source>
</reference>
<keyword evidence="3" id="KW-0804">Transcription</keyword>
<protein>
    <submittedName>
        <fullName evidence="6">Helix-turn-helix domain-containing protein</fullName>
    </submittedName>
</protein>
<dbReference type="AlphaFoldDB" id="A0A6A9JX01"/>
<dbReference type="FunFam" id="1.10.10.10:FF:000407">
    <property type="entry name" value="IclR family transcriptional regulator"/>
    <property type="match status" value="1"/>
</dbReference>
<evidence type="ECO:0000256" key="3">
    <source>
        <dbReference type="ARBA" id="ARBA00023163"/>
    </source>
</evidence>
<dbReference type="InterPro" id="IPR029016">
    <property type="entry name" value="GAF-like_dom_sf"/>
</dbReference>
<dbReference type="SUPFAM" id="SSF46785">
    <property type="entry name" value="Winged helix' DNA-binding domain"/>
    <property type="match status" value="1"/>
</dbReference>
<dbReference type="PANTHER" id="PTHR30136:SF33">
    <property type="entry name" value="TRANSCRIPTIONAL REGULATORY PROTEIN"/>
    <property type="match status" value="1"/>
</dbReference>
<evidence type="ECO:0000256" key="1">
    <source>
        <dbReference type="ARBA" id="ARBA00023015"/>
    </source>
</evidence>
<dbReference type="InterPro" id="IPR036390">
    <property type="entry name" value="WH_DNA-bd_sf"/>
</dbReference>
<dbReference type="SUPFAM" id="SSF55781">
    <property type="entry name" value="GAF domain-like"/>
    <property type="match status" value="1"/>
</dbReference>